<evidence type="ECO:0000256" key="5">
    <source>
        <dbReference type="ARBA" id="ARBA00022658"/>
    </source>
</evidence>
<evidence type="ECO:0000256" key="2">
    <source>
        <dbReference type="ARBA" id="ARBA00004496"/>
    </source>
</evidence>
<keyword evidence="9" id="KW-0966">Cell projection</keyword>
<dbReference type="InterPro" id="IPR014352">
    <property type="entry name" value="FERM/acyl-CoA-bd_prot_sf"/>
</dbReference>
<gene>
    <name evidence="12" type="primary">LOC107560794</name>
</gene>
<dbReference type="Gene3D" id="1.20.80.10">
    <property type="match status" value="1"/>
</dbReference>
<feature type="compositionally biased region" description="Basic and acidic residues" evidence="10">
    <location>
        <begin position="404"/>
        <end position="413"/>
    </location>
</feature>
<dbReference type="InterPro" id="IPR011993">
    <property type="entry name" value="PH-like_dom_sf"/>
</dbReference>
<dbReference type="InterPro" id="IPR018980">
    <property type="entry name" value="FERM_PH-like_C"/>
</dbReference>
<dbReference type="PANTHER" id="PTHR45858:SF2">
    <property type="entry name" value="FERM, ARHGEF AND PLECKSTRIN DOMAIN-CONTAINING PROTEIN 1"/>
    <property type="match status" value="1"/>
</dbReference>
<feature type="domain" description="FERM" evidence="11">
    <location>
        <begin position="41"/>
        <end position="321"/>
    </location>
</feature>
<dbReference type="FunFam" id="1.20.80.10:FF:000005">
    <property type="entry name" value="FERM, RhoGEF and pleckstrin domain-containing protein 1"/>
    <property type="match status" value="1"/>
</dbReference>
<dbReference type="InterPro" id="IPR019749">
    <property type="entry name" value="Band_41_domain"/>
</dbReference>
<keyword evidence="7" id="KW-0770">Synapse</keyword>
<feature type="compositionally biased region" description="Polar residues" evidence="10">
    <location>
        <begin position="682"/>
        <end position="693"/>
    </location>
</feature>
<dbReference type="InterPro" id="IPR035963">
    <property type="entry name" value="FERM_2"/>
</dbReference>
<feature type="region of interest" description="Disordered" evidence="10">
    <location>
        <begin position="680"/>
        <end position="789"/>
    </location>
</feature>
<feature type="compositionally biased region" description="Polar residues" evidence="10">
    <location>
        <begin position="604"/>
        <end position="613"/>
    </location>
</feature>
<accession>A0A672M7K6</accession>
<dbReference type="InterPro" id="IPR018979">
    <property type="entry name" value="FERM_N"/>
</dbReference>
<dbReference type="CDD" id="cd14473">
    <property type="entry name" value="FERM_B-lobe"/>
    <property type="match status" value="1"/>
</dbReference>
<comment type="subcellular location">
    <subcellularLocation>
        <location evidence="3">Cell projection</location>
        <location evidence="3">Dendritic spine</location>
    </subcellularLocation>
    <subcellularLocation>
        <location evidence="2">Cytoplasm</location>
    </subcellularLocation>
    <subcellularLocation>
        <location evidence="1">Membrane</location>
    </subcellularLocation>
</comment>
<dbReference type="SUPFAM" id="SSF54236">
    <property type="entry name" value="Ubiquitin-like"/>
    <property type="match status" value="1"/>
</dbReference>
<dbReference type="SMART" id="SM01196">
    <property type="entry name" value="FERM_C"/>
    <property type="match status" value="1"/>
</dbReference>
<dbReference type="InterPro" id="IPR041788">
    <property type="entry name" value="FARP1/FARP2/FRMD7_FERM_C"/>
</dbReference>
<dbReference type="PRINTS" id="PR00661">
    <property type="entry name" value="ERMFAMILY"/>
</dbReference>
<dbReference type="CDD" id="cd17189">
    <property type="entry name" value="FERM_F1_FARP1"/>
    <property type="match status" value="1"/>
</dbReference>
<dbReference type="SMART" id="SM01195">
    <property type="entry name" value="FA"/>
    <property type="match status" value="1"/>
</dbReference>
<keyword evidence="5" id="KW-0344">Guanine-nucleotide releasing factor</keyword>
<keyword evidence="13" id="KW-1185">Reference proteome</keyword>
<dbReference type="GO" id="GO:0043197">
    <property type="term" value="C:dendritic spine"/>
    <property type="evidence" value="ECO:0007669"/>
    <property type="project" value="UniProtKB-SubCell"/>
</dbReference>
<organism evidence="12 13">
    <name type="scientific">Sinocyclocheilus grahami</name>
    <name type="common">Dianchi golden-line fish</name>
    <name type="synonym">Barbus grahami</name>
    <dbReference type="NCBI Taxonomy" id="75366"/>
    <lineage>
        <taxon>Eukaryota</taxon>
        <taxon>Metazoa</taxon>
        <taxon>Chordata</taxon>
        <taxon>Craniata</taxon>
        <taxon>Vertebrata</taxon>
        <taxon>Euteleostomi</taxon>
        <taxon>Actinopterygii</taxon>
        <taxon>Neopterygii</taxon>
        <taxon>Teleostei</taxon>
        <taxon>Ostariophysi</taxon>
        <taxon>Cypriniformes</taxon>
        <taxon>Cyprinidae</taxon>
        <taxon>Cyprininae</taxon>
        <taxon>Sinocyclocheilus</taxon>
    </lineage>
</organism>
<dbReference type="SMART" id="SM00295">
    <property type="entry name" value="B41"/>
    <property type="match status" value="1"/>
</dbReference>
<dbReference type="Pfam" id="PF09379">
    <property type="entry name" value="FERM_N"/>
    <property type="match status" value="1"/>
</dbReference>
<evidence type="ECO:0000256" key="10">
    <source>
        <dbReference type="SAM" id="MobiDB-lite"/>
    </source>
</evidence>
<feature type="compositionally biased region" description="Polar residues" evidence="10">
    <location>
        <begin position="505"/>
        <end position="529"/>
    </location>
</feature>
<evidence type="ECO:0000313" key="12">
    <source>
        <dbReference type="Ensembl" id="ENSSGRP00000033338.1"/>
    </source>
</evidence>
<dbReference type="InterPro" id="IPR051835">
    <property type="entry name" value="RAC1-GEF"/>
</dbReference>
<evidence type="ECO:0000256" key="8">
    <source>
        <dbReference type="ARBA" id="ARBA00023136"/>
    </source>
</evidence>
<dbReference type="InterPro" id="IPR000299">
    <property type="entry name" value="FERM_domain"/>
</dbReference>
<evidence type="ECO:0000256" key="4">
    <source>
        <dbReference type="ARBA" id="ARBA00022490"/>
    </source>
</evidence>
<reference evidence="12" key="2">
    <citation type="submission" date="2025-09" db="UniProtKB">
        <authorList>
            <consortium name="Ensembl"/>
        </authorList>
    </citation>
    <scope>IDENTIFICATION</scope>
</reference>
<dbReference type="InterPro" id="IPR000798">
    <property type="entry name" value="Ez/rad/moesin-like"/>
</dbReference>
<dbReference type="FunFam" id="3.10.20.90:FF:000040">
    <property type="entry name" value="FERM, RhoGEF and pleckstrin domain-containing protein"/>
    <property type="match status" value="1"/>
</dbReference>
<keyword evidence="4" id="KW-0963">Cytoplasm</keyword>
<dbReference type="GO" id="GO:0008092">
    <property type="term" value="F:cytoskeletal protein binding"/>
    <property type="evidence" value="ECO:0007669"/>
    <property type="project" value="InterPro"/>
</dbReference>
<feature type="compositionally biased region" description="Polar residues" evidence="10">
    <location>
        <begin position="391"/>
        <end position="402"/>
    </location>
</feature>
<evidence type="ECO:0000256" key="1">
    <source>
        <dbReference type="ARBA" id="ARBA00004370"/>
    </source>
</evidence>
<evidence type="ECO:0000256" key="9">
    <source>
        <dbReference type="ARBA" id="ARBA00023273"/>
    </source>
</evidence>
<dbReference type="Pfam" id="PF00373">
    <property type="entry name" value="FERM_M"/>
    <property type="match status" value="1"/>
</dbReference>
<feature type="compositionally biased region" description="Low complexity" evidence="10">
    <location>
        <begin position="713"/>
        <end position="722"/>
    </location>
</feature>
<sequence length="789" mass="87535">MVEPEERPSVAGQRLGAPESMGISTLEPGQRPPTMPPGRQVSIRVKMLDDTQEVFAVSQRAPGKVLFDLVCAHLNLIEGDYFSLEFQDQHKMTVWLDLLKPILKQIRRPKNTILRFVVKFFPPDHTQLLEELTRYLFALQIKHDLACGDLTCNESSAALLVSHIVQSEIGDFEEVQCKQHLLNNKYIPEQDALMDKIIEYHQKHVGQTPAESDYQLLEIARRLEMYGVRLHPAKDREGTKLSLAVAHSGVLVFQGHTKINAFNWSKVRKLSFKRKRFLIKLRPDLNSNCQDTLEFMMGSRDCCKVFWKICVEYHAFFRLFEEPKPKPKPVLFTRGSSFRFSGRTQRQVIDYVKDSEFKKVPFESQHTRHQADSPVGRTQVTVENPALQHYTGSLTSQTNGCRNGTHDEADARLKPSPSKQQAEHLSTGLALHAAKGSSSSIPYIDCSDVDSEYDVVKGRVTRSHSHTHDNDEVEPNGRSAGKSNGYGNGQHNGQGASKSRFRESPLTSHRLGQSSDTFNGSQLSNGSFCGNGSPRALPLSSTLVDELFQGMDRRGLVSPSGHLVGSRSANCSPVMSSFHKTNSLNHPEQIGYSGRRRWDDGSHYLTNGRSGSEPQHYGSYSPLVNRSPHLHKLQNGMRNRSDTDPMILSQLSSTPANKPRSVVSRAERMAALERRVAANGLGASSQAQSSNVQRLYGSRVSANDHSSPVHMIDGSTSSGTESSDTESDAGTNSYSQPLVFGNPGAANSSPMPRSKFSFGSLQLEDEGQGGDNGYSYPINEEDGGQFFNC</sequence>
<dbReference type="SUPFAM" id="SSF47031">
    <property type="entry name" value="Second domain of FERM"/>
    <property type="match status" value="1"/>
</dbReference>
<dbReference type="Ensembl" id="ENSSGRT00000035787.1">
    <property type="protein sequence ID" value="ENSSGRP00000033338.1"/>
    <property type="gene ID" value="ENSSGRG00000018410.1"/>
</dbReference>
<evidence type="ECO:0000256" key="3">
    <source>
        <dbReference type="ARBA" id="ARBA00004552"/>
    </source>
</evidence>
<feature type="region of interest" description="Disordered" evidence="10">
    <location>
        <begin position="391"/>
        <end position="427"/>
    </location>
</feature>
<dbReference type="InterPro" id="IPR029071">
    <property type="entry name" value="Ubiquitin-like_domsf"/>
</dbReference>
<dbReference type="GO" id="GO:0005737">
    <property type="term" value="C:cytoplasm"/>
    <property type="evidence" value="ECO:0007669"/>
    <property type="project" value="UniProtKB-SubCell"/>
</dbReference>
<evidence type="ECO:0000313" key="13">
    <source>
        <dbReference type="Proteomes" id="UP000472262"/>
    </source>
</evidence>
<evidence type="ECO:0000256" key="6">
    <source>
        <dbReference type="ARBA" id="ARBA00022737"/>
    </source>
</evidence>
<proteinExistence type="predicted"/>
<dbReference type="GO" id="GO:0016020">
    <property type="term" value="C:membrane"/>
    <property type="evidence" value="ECO:0007669"/>
    <property type="project" value="UniProtKB-SubCell"/>
</dbReference>
<evidence type="ECO:0000256" key="7">
    <source>
        <dbReference type="ARBA" id="ARBA00023018"/>
    </source>
</evidence>
<dbReference type="PROSITE" id="PS00660">
    <property type="entry name" value="FERM_1"/>
    <property type="match status" value="1"/>
</dbReference>
<dbReference type="PANTHER" id="PTHR45858">
    <property type="entry name" value="FERM DOMAIN CONTAINING PROTEIN"/>
    <property type="match status" value="1"/>
</dbReference>
<dbReference type="SUPFAM" id="SSF50729">
    <property type="entry name" value="PH domain-like"/>
    <property type="match status" value="1"/>
</dbReference>
<dbReference type="PROSITE" id="PS50057">
    <property type="entry name" value="FERM_3"/>
    <property type="match status" value="1"/>
</dbReference>
<dbReference type="Gene3D" id="3.10.20.90">
    <property type="entry name" value="Phosphatidylinositol 3-kinase Catalytic Subunit, Chain A, domain 1"/>
    <property type="match status" value="1"/>
</dbReference>
<dbReference type="PRINTS" id="PR00935">
    <property type="entry name" value="BAND41"/>
</dbReference>
<feature type="region of interest" description="Disordered" evidence="10">
    <location>
        <begin position="460"/>
        <end position="529"/>
    </location>
</feature>
<evidence type="ECO:0000259" key="11">
    <source>
        <dbReference type="PROSITE" id="PS50057"/>
    </source>
</evidence>
<feature type="region of interest" description="Disordered" evidence="10">
    <location>
        <begin position="1"/>
        <end position="38"/>
    </location>
</feature>
<dbReference type="InterPro" id="IPR019747">
    <property type="entry name" value="FERM_CS"/>
</dbReference>
<keyword evidence="8" id="KW-0472">Membrane</keyword>
<dbReference type="InterPro" id="IPR014847">
    <property type="entry name" value="FA"/>
</dbReference>
<dbReference type="InterPro" id="IPR019748">
    <property type="entry name" value="FERM_central"/>
</dbReference>
<dbReference type="Gene3D" id="2.30.29.30">
    <property type="entry name" value="Pleckstrin-homology domain (PH domain)/Phosphotyrosine-binding domain (PTB)"/>
    <property type="match status" value="1"/>
</dbReference>
<dbReference type="CDD" id="cd13193">
    <property type="entry name" value="FERM_C_FARP1-like"/>
    <property type="match status" value="1"/>
</dbReference>
<name>A0A672M7K6_SINGR</name>
<feature type="region of interest" description="Disordered" evidence="10">
    <location>
        <begin position="580"/>
        <end position="664"/>
    </location>
</feature>
<dbReference type="Pfam" id="PF08736">
    <property type="entry name" value="FA"/>
    <property type="match status" value="1"/>
</dbReference>
<protein>
    <submittedName>
        <fullName evidence="12">FERM, ARH/RhoGEF and pleckstrin domain protein 1</fullName>
    </submittedName>
</protein>
<reference evidence="12" key="1">
    <citation type="submission" date="2025-08" db="UniProtKB">
        <authorList>
            <consortium name="Ensembl"/>
        </authorList>
    </citation>
    <scope>IDENTIFICATION</scope>
</reference>
<dbReference type="FunFam" id="2.30.29.30:FF:000002">
    <property type="entry name" value="Band 4.1-like protein 5 isoform 1"/>
    <property type="match status" value="1"/>
</dbReference>
<dbReference type="AlphaFoldDB" id="A0A672M7K6"/>
<dbReference type="GO" id="GO:0005085">
    <property type="term" value="F:guanyl-nucleotide exchange factor activity"/>
    <property type="evidence" value="ECO:0007669"/>
    <property type="project" value="UniProtKB-KW"/>
</dbReference>
<dbReference type="Pfam" id="PF09380">
    <property type="entry name" value="FERM_C"/>
    <property type="match status" value="1"/>
</dbReference>
<keyword evidence="6" id="KW-0677">Repeat</keyword>
<dbReference type="Proteomes" id="UP000472262">
    <property type="component" value="Unassembled WGS sequence"/>
</dbReference>